<dbReference type="PANTHER" id="PTHR30055">
    <property type="entry name" value="HTH-TYPE TRANSCRIPTIONAL REGULATOR RUTR"/>
    <property type="match status" value="1"/>
</dbReference>
<evidence type="ECO:0000313" key="8">
    <source>
        <dbReference type="Proteomes" id="UP000480122"/>
    </source>
</evidence>
<keyword evidence="2 4" id="KW-0238">DNA-binding</keyword>
<dbReference type="PRINTS" id="PR00455">
    <property type="entry name" value="HTHTETR"/>
</dbReference>
<organism evidence="7 8">
    <name type="scientific">Agromyces luteolus</name>
    <dbReference type="NCBI Taxonomy" id="88373"/>
    <lineage>
        <taxon>Bacteria</taxon>
        <taxon>Bacillati</taxon>
        <taxon>Actinomycetota</taxon>
        <taxon>Actinomycetes</taxon>
        <taxon>Micrococcales</taxon>
        <taxon>Microbacteriaceae</taxon>
        <taxon>Agromyces</taxon>
    </lineage>
</organism>
<dbReference type="InterPro" id="IPR001647">
    <property type="entry name" value="HTH_TetR"/>
</dbReference>
<dbReference type="Gene3D" id="1.10.10.60">
    <property type="entry name" value="Homeodomain-like"/>
    <property type="match status" value="1"/>
</dbReference>
<dbReference type="InterPro" id="IPR009057">
    <property type="entry name" value="Homeodomain-like_sf"/>
</dbReference>
<dbReference type="InterPro" id="IPR050109">
    <property type="entry name" value="HTH-type_TetR-like_transc_reg"/>
</dbReference>
<proteinExistence type="predicted"/>
<evidence type="ECO:0000259" key="6">
    <source>
        <dbReference type="PROSITE" id="PS50977"/>
    </source>
</evidence>
<keyword evidence="8" id="KW-1185">Reference proteome</keyword>
<feature type="region of interest" description="Disordered" evidence="5">
    <location>
        <begin position="207"/>
        <end position="227"/>
    </location>
</feature>
<dbReference type="RefSeq" id="WP_155840822.1">
    <property type="nucleotide sequence ID" value="NZ_BAAAIA010000006.1"/>
</dbReference>
<dbReference type="InterPro" id="IPR036271">
    <property type="entry name" value="Tet_transcr_reg_TetR-rel_C_sf"/>
</dbReference>
<dbReference type="PROSITE" id="PS50977">
    <property type="entry name" value="HTH_TETR_2"/>
    <property type="match status" value="1"/>
</dbReference>
<evidence type="ECO:0000256" key="5">
    <source>
        <dbReference type="SAM" id="MobiDB-lite"/>
    </source>
</evidence>
<dbReference type="Pfam" id="PF14246">
    <property type="entry name" value="TetR_C_7"/>
    <property type="match status" value="1"/>
</dbReference>
<evidence type="ECO:0000256" key="2">
    <source>
        <dbReference type="ARBA" id="ARBA00023125"/>
    </source>
</evidence>
<dbReference type="GO" id="GO:0003700">
    <property type="term" value="F:DNA-binding transcription factor activity"/>
    <property type="evidence" value="ECO:0007669"/>
    <property type="project" value="TreeGrafter"/>
</dbReference>
<dbReference type="OrthoDB" id="3237195at2"/>
<dbReference type="PANTHER" id="PTHR30055:SF146">
    <property type="entry name" value="HTH-TYPE TRANSCRIPTIONAL DUAL REGULATOR CECR"/>
    <property type="match status" value="1"/>
</dbReference>
<evidence type="ECO:0000256" key="4">
    <source>
        <dbReference type="PROSITE-ProRule" id="PRU00335"/>
    </source>
</evidence>
<comment type="caution">
    <text evidence="7">The sequence shown here is derived from an EMBL/GenBank/DDBJ whole genome shotgun (WGS) entry which is preliminary data.</text>
</comment>
<evidence type="ECO:0000313" key="7">
    <source>
        <dbReference type="EMBL" id="MUN06181.1"/>
    </source>
</evidence>
<sequence length="227" mass="24275">MDARVPRRGRPSGRTGTALLAVAREVFLERGFAGTSMDEVAARAKISKSSLYREHPSKDALYAAVVTDWAAAGRGAMRPAIDRLVASRDIREGLIEWGGSLRRSILHPSVVAMRRLVISEAPTQPEVAATYLDESWRANIATLADALERIARDGRLDVPDPAAAAEQLTWLVVGAPLNAVLLESDPDADDVVAAIDVFLARYGVSATAPSAPPTAQRPDRASLTADQ</sequence>
<dbReference type="AlphaFoldDB" id="A0A7C9HGB4"/>
<dbReference type="Gene3D" id="1.10.357.10">
    <property type="entry name" value="Tetracycline Repressor, domain 2"/>
    <property type="match status" value="1"/>
</dbReference>
<evidence type="ECO:0000256" key="1">
    <source>
        <dbReference type="ARBA" id="ARBA00023015"/>
    </source>
</evidence>
<evidence type="ECO:0000256" key="3">
    <source>
        <dbReference type="ARBA" id="ARBA00023163"/>
    </source>
</evidence>
<keyword evidence="3" id="KW-0804">Transcription</keyword>
<dbReference type="Pfam" id="PF00440">
    <property type="entry name" value="TetR_N"/>
    <property type="match status" value="1"/>
</dbReference>
<protein>
    <submittedName>
        <fullName evidence="7">TetR family transcriptional regulator</fullName>
    </submittedName>
</protein>
<dbReference type="EMBL" id="WODA01000004">
    <property type="protein sequence ID" value="MUN06181.1"/>
    <property type="molecule type" value="Genomic_DNA"/>
</dbReference>
<dbReference type="FunFam" id="1.10.10.60:FF:000141">
    <property type="entry name" value="TetR family transcriptional regulator"/>
    <property type="match status" value="1"/>
</dbReference>
<dbReference type="GO" id="GO:0045892">
    <property type="term" value="P:negative regulation of DNA-templated transcription"/>
    <property type="evidence" value="ECO:0007669"/>
    <property type="project" value="UniProtKB-ARBA"/>
</dbReference>
<feature type="DNA-binding region" description="H-T-H motif" evidence="4">
    <location>
        <begin position="36"/>
        <end position="55"/>
    </location>
</feature>
<dbReference type="Proteomes" id="UP000480122">
    <property type="component" value="Unassembled WGS sequence"/>
</dbReference>
<reference evidence="7 8" key="1">
    <citation type="submission" date="2019-11" db="EMBL/GenBank/DDBJ databases">
        <title>Agromyces kandeliae sp. nov., isolated from mangrove soil.</title>
        <authorList>
            <person name="Wang R."/>
        </authorList>
    </citation>
    <scope>NUCLEOTIDE SEQUENCE [LARGE SCALE GENOMIC DNA]</scope>
    <source>
        <strain evidence="7 8">JCM 11431</strain>
    </source>
</reference>
<gene>
    <name evidence="7" type="ORF">GLX25_03490</name>
</gene>
<dbReference type="InterPro" id="IPR039536">
    <property type="entry name" value="TetR_C_Proteobacteria"/>
</dbReference>
<feature type="domain" description="HTH tetR-type" evidence="6">
    <location>
        <begin position="13"/>
        <end position="73"/>
    </location>
</feature>
<dbReference type="SUPFAM" id="SSF48498">
    <property type="entry name" value="Tetracyclin repressor-like, C-terminal domain"/>
    <property type="match status" value="1"/>
</dbReference>
<accession>A0A7C9HGB4</accession>
<dbReference type="SUPFAM" id="SSF46689">
    <property type="entry name" value="Homeodomain-like"/>
    <property type="match status" value="1"/>
</dbReference>
<keyword evidence="1" id="KW-0805">Transcription regulation</keyword>
<name>A0A7C9HGB4_9MICO</name>
<dbReference type="GO" id="GO:0000976">
    <property type="term" value="F:transcription cis-regulatory region binding"/>
    <property type="evidence" value="ECO:0007669"/>
    <property type="project" value="TreeGrafter"/>
</dbReference>